<reference evidence="1 2" key="2">
    <citation type="submission" date="2018-12" db="EMBL/GenBank/DDBJ databases">
        <title>Whole-genome sequences of fifteen clinical Streptococcus suis strains isolated from pigs between 2006 and 2018.</title>
        <authorList>
            <person name="Stevens M.J.A."/>
            <person name="Cernela N."/>
            <person name="Spoerry Serrano N."/>
            <person name="Schmitt S."/>
            <person name="Schrenzel J."/>
            <person name="Stephan R."/>
        </authorList>
    </citation>
    <scope>NUCLEOTIDE SEQUENCE [LARGE SCALE GENOMIC DNA]</scope>
    <source>
        <strain evidence="1 2">PP422</strain>
    </source>
</reference>
<proteinExistence type="predicted"/>
<accession>A0A3R8TAL6</accession>
<organism evidence="1 2">
    <name type="scientific">Streptococcus suis</name>
    <dbReference type="NCBI Taxonomy" id="1307"/>
    <lineage>
        <taxon>Bacteria</taxon>
        <taxon>Bacillati</taxon>
        <taxon>Bacillota</taxon>
        <taxon>Bacilli</taxon>
        <taxon>Lactobacillales</taxon>
        <taxon>Streptococcaceae</taxon>
        <taxon>Streptococcus</taxon>
    </lineage>
</organism>
<dbReference type="Proteomes" id="UP000274117">
    <property type="component" value="Unassembled WGS sequence"/>
</dbReference>
<dbReference type="AlphaFoldDB" id="A0A3R8TAL6"/>
<name>A0A3R8TAL6_STRSU</name>
<sequence length="128" mass="15364">MYQDDVWKEWVANVMAIKPKSNLLDSKRGVKVTKLCIDYERQDFNWHRSDIDGFWIDVQMFVKYKLSDKEIRFILKQQPGLENYTKHSEERKAYAEFMRGLEKLRKINGELVYDDSHKLVEAENDTEV</sequence>
<reference evidence="1 2" key="1">
    <citation type="submission" date="2018-11" db="EMBL/GenBank/DDBJ databases">
        <authorList>
            <person name="Stevens M.J."/>
            <person name="Cernela N."/>
            <person name="Spoerry Serrano N."/>
            <person name="Schmitt S."/>
            <person name="Schrenzel J."/>
            <person name="Stephan R."/>
        </authorList>
    </citation>
    <scope>NUCLEOTIDE SEQUENCE [LARGE SCALE GENOMIC DNA]</scope>
    <source>
        <strain evidence="1 2">PP422</strain>
    </source>
</reference>
<evidence type="ECO:0000313" key="1">
    <source>
        <dbReference type="EMBL" id="RRR54264.1"/>
    </source>
</evidence>
<protein>
    <submittedName>
        <fullName evidence="1">Uncharacterized protein</fullName>
    </submittedName>
</protein>
<evidence type="ECO:0000313" key="2">
    <source>
        <dbReference type="Proteomes" id="UP000274117"/>
    </source>
</evidence>
<gene>
    <name evidence="1" type="ORF">EI998_03040</name>
</gene>
<comment type="caution">
    <text evidence="1">The sequence shown here is derived from an EMBL/GenBank/DDBJ whole genome shotgun (WGS) entry which is preliminary data.</text>
</comment>
<dbReference type="EMBL" id="RSDO01000004">
    <property type="protein sequence ID" value="RRR54264.1"/>
    <property type="molecule type" value="Genomic_DNA"/>
</dbReference>